<sequence length="243" mass="26030">MSLIEAYSGGVHALFSIWIFCLMQVIPFFLAFAVGAVMIENSDKSPAVKAGRSLVNLAAPIIGFMLVFTGMGMTATDISKVIFEYLSLANKFGGVIIGFVALYFIGVVTLKKSLMASGPIKHLTGFLFGAAIGFAYRPCVSPTLTKIYNITQSGQTVGHGGVLLVFYTLGVFTIICAVAATLTWIASSLTTSFVKSAVTKTCGVLLLAVSALILTNNMTIYKSYLVGRFVPQEYMMDDHGDHM</sequence>
<keyword evidence="1" id="KW-1133">Transmembrane helix</keyword>
<proteinExistence type="predicted"/>
<dbReference type="PANTHER" id="PTHR31272">
    <property type="entry name" value="CYTOCHROME C-TYPE BIOGENESIS PROTEIN HI_1454-RELATED"/>
    <property type="match status" value="1"/>
</dbReference>
<dbReference type="PANTHER" id="PTHR31272:SF4">
    <property type="entry name" value="CYTOCHROME C-TYPE BIOGENESIS PROTEIN HI_1454-RELATED"/>
    <property type="match status" value="1"/>
</dbReference>
<keyword evidence="1" id="KW-0812">Transmembrane</keyword>
<feature type="transmembrane region" description="Helical" evidence="1">
    <location>
        <begin position="197"/>
        <end position="215"/>
    </location>
</feature>
<feature type="transmembrane region" description="Helical" evidence="1">
    <location>
        <begin position="92"/>
        <end position="110"/>
    </location>
</feature>
<organism evidence="2">
    <name type="scientific">hydrothermal vent metagenome</name>
    <dbReference type="NCBI Taxonomy" id="652676"/>
    <lineage>
        <taxon>unclassified sequences</taxon>
        <taxon>metagenomes</taxon>
        <taxon>ecological metagenomes</taxon>
    </lineage>
</organism>
<feature type="transmembrane region" description="Helical" evidence="1">
    <location>
        <begin position="122"/>
        <end position="144"/>
    </location>
</feature>
<keyword evidence="1" id="KW-0472">Membrane</keyword>
<evidence type="ECO:0000256" key="1">
    <source>
        <dbReference type="SAM" id="Phobius"/>
    </source>
</evidence>
<feature type="transmembrane region" description="Helical" evidence="1">
    <location>
        <begin position="15"/>
        <end position="39"/>
    </location>
</feature>
<reference evidence="2" key="1">
    <citation type="submission" date="2018-06" db="EMBL/GenBank/DDBJ databases">
        <authorList>
            <person name="Zhirakovskaya E."/>
        </authorList>
    </citation>
    <scope>NUCLEOTIDE SEQUENCE</scope>
</reference>
<name>A0A3B1BBY4_9ZZZZ</name>
<feature type="transmembrane region" description="Helical" evidence="1">
    <location>
        <begin position="164"/>
        <end position="185"/>
    </location>
</feature>
<evidence type="ECO:0000313" key="2">
    <source>
        <dbReference type="EMBL" id="VAX15776.1"/>
    </source>
</evidence>
<dbReference type="InterPro" id="IPR051790">
    <property type="entry name" value="Cytochrome_c-biogenesis_DsbD"/>
</dbReference>
<accession>A0A3B1BBY4</accession>
<protein>
    <submittedName>
        <fullName evidence="2">Uncharacterized protein</fullName>
    </submittedName>
</protein>
<dbReference type="EMBL" id="UOGB01000033">
    <property type="protein sequence ID" value="VAX15776.1"/>
    <property type="molecule type" value="Genomic_DNA"/>
</dbReference>
<dbReference type="AlphaFoldDB" id="A0A3B1BBY4"/>
<feature type="transmembrane region" description="Helical" evidence="1">
    <location>
        <begin position="51"/>
        <end position="72"/>
    </location>
</feature>
<gene>
    <name evidence="2" type="ORF">MNBD_NITROSPINAE03-1866</name>
</gene>